<dbReference type="PANTHER" id="PTHR31635:SF196">
    <property type="entry name" value="REVERSE TRANSCRIPTASE DOMAIN-CONTAINING PROTEIN-RELATED"/>
    <property type="match status" value="1"/>
</dbReference>
<evidence type="ECO:0000313" key="2">
    <source>
        <dbReference type="Proteomes" id="UP001295444"/>
    </source>
</evidence>
<name>A0AAD1T243_PELCU</name>
<dbReference type="EMBL" id="OW240919">
    <property type="protein sequence ID" value="CAH2313222.1"/>
    <property type="molecule type" value="Genomic_DNA"/>
</dbReference>
<dbReference type="AlphaFoldDB" id="A0AAD1T243"/>
<accession>A0AAD1T243</accession>
<dbReference type="SUPFAM" id="SSF56219">
    <property type="entry name" value="DNase I-like"/>
    <property type="match status" value="1"/>
</dbReference>
<dbReference type="Gene3D" id="3.60.10.10">
    <property type="entry name" value="Endonuclease/exonuclease/phosphatase"/>
    <property type="match status" value="1"/>
</dbReference>
<sequence length="516" mass="58947">MDRRAYGDRAPAPNRNDKLYATFLGGTTLLDIWRAQHPADQDFTYYSHTHRSYSRIDSFLISQALHPWTIRSSIGNITWMDHAEITLDLRIPRLSRPWRWRLNPWILRDKGTVHAITDHLKTYFDINATEDMAPATVWAAHKVTIRGQLIAIATAQKKRRLQDLMEALADLTKLEKLHKQNPSDDLLKQLATTREHLRRLSTADVAWNLMWTKQRCYEKGNKADSLLAHCLKKRQDNKRITKIKTSRGEITNNPDIIAQEFLQYYTNLYNHSDPPPPTGDTSQKDRISSFLQSLNLPTLPAQAQARLEREEYAVAAYADDDLLTLADPLPSLHATLEVISEYSNFSGYKLNLTKSILMPVAMNAQQLHILRHSFPFKVTTTHLTYLGTRLPQKLDDTYDLNYKPLLTTAHQDLQRWDKLGISWLGRVTTVKMNLLPRFLYLFQTLPIPIRKKDFCDLQAAIDKFISIVLHVGASGTSAPPSNHLTGDHPHAGSMGQTQSQIPTILLHISGDAYLPK</sequence>
<evidence type="ECO:0008006" key="3">
    <source>
        <dbReference type="Google" id="ProtNLM"/>
    </source>
</evidence>
<gene>
    <name evidence="1" type="ORF">PECUL_23A057838</name>
</gene>
<proteinExistence type="predicted"/>
<organism evidence="1 2">
    <name type="scientific">Pelobates cultripes</name>
    <name type="common">Western spadefoot toad</name>
    <dbReference type="NCBI Taxonomy" id="61616"/>
    <lineage>
        <taxon>Eukaryota</taxon>
        <taxon>Metazoa</taxon>
        <taxon>Chordata</taxon>
        <taxon>Craniata</taxon>
        <taxon>Vertebrata</taxon>
        <taxon>Euteleostomi</taxon>
        <taxon>Amphibia</taxon>
        <taxon>Batrachia</taxon>
        <taxon>Anura</taxon>
        <taxon>Pelobatoidea</taxon>
        <taxon>Pelobatidae</taxon>
        <taxon>Pelobates</taxon>
    </lineage>
</organism>
<evidence type="ECO:0000313" key="1">
    <source>
        <dbReference type="EMBL" id="CAH2313222.1"/>
    </source>
</evidence>
<keyword evidence="2" id="KW-1185">Reference proteome</keyword>
<dbReference type="InterPro" id="IPR036691">
    <property type="entry name" value="Endo/exonu/phosph_ase_sf"/>
</dbReference>
<dbReference type="Proteomes" id="UP001295444">
    <property type="component" value="Chromosome 08"/>
</dbReference>
<dbReference type="PANTHER" id="PTHR31635">
    <property type="entry name" value="REVERSE TRANSCRIPTASE DOMAIN-CONTAINING PROTEIN-RELATED"/>
    <property type="match status" value="1"/>
</dbReference>
<protein>
    <recommendedName>
        <fullName evidence="3">Reverse transcriptase domain-containing protein</fullName>
    </recommendedName>
</protein>
<reference evidence="1" key="1">
    <citation type="submission" date="2022-03" db="EMBL/GenBank/DDBJ databases">
        <authorList>
            <person name="Alioto T."/>
            <person name="Alioto T."/>
            <person name="Gomez Garrido J."/>
        </authorList>
    </citation>
    <scope>NUCLEOTIDE SEQUENCE</scope>
</reference>